<dbReference type="GO" id="GO:0005829">
    <property type="term" value="C:cytosol"/>
    <property type="evidence" value="ECO:0007669"/>
    <property type="project" value="TreeGrafter"/>
</dbReference>
<dbReference type="SMART" id="SM00368">
    <property type="entry name" value="LRR_RI"/>
    <property type="match status" value="6"/>
</dbReference>
<dbReference type="GO" id="GO:0031267">
    <property type="term" value="F:small GTPase binding"/>
    <property type="evidence" value="ECO:0007669"/>
    <property type="project" value="TreeGrafter"/>
</dbReference>
<dbReference type="AlphaFoldDB" id="A0A0R3WRQ5"/>
<reference evidence="2" key="1">
    <citation type="submission" date="2017-02" db="UniProtKB">
        <authorList>
            <consortium name="WormBaseParasite"/>
        </authorList>
    </citation>
    <scope>IDENTIFICATION</scope>
</reference>
<dbReference type="InterPro" id="IPR058820">
    <property type="entry name" value="LRR_16"/>
</dbReference>
<protein>
    <submittedName>
        <fullName evidence="2">Leucine rich repeat-containing protein</fullName>
    </submittedName>
</protein>
<name>A0A0R3WRQ5_HYDTA</name>
<dbReference type="PANTHER" id="PTHR24113">
    <property type="entry name" value="RAN GTPASE-ACTIVATING PROTEIN 1"/>
    <property type="match status" value="1"/>
</dbReference>
<dbReference type="GO" id="GO:0005634">
    <property type="term" value="C:nucleus"/>
    <property type="evidence" value="ECO:0007669"/>
    <property type="project" value="TreeGrafter"/>
</dbReference>
<evidence type="ECO:0000259" key="1">
    <source>
        <dbReference type="Pfam" id="PF26020"/>
    </source>
</evidence>
<feature type="domain" description="Leucine-rich" evidence="1">
    <location>
        <begin position="210"/>
        <end position="276"/>
    </location>
</feature>
<dbReference type="Gene3D" id="3.80.10.10">
    <property type="entry name" value="Ribonuclease Inhibitor"/>
    <property type="match status" value="2"/>
</dbReference>
<dbReference type="InterPro" id="IPR032675">
    <property type="entry name" value="LRR_dom_sf"/>
</dbReference>
<organism evidence="2">
    <name type="scientific">Hydatigena taeniaeformis</name>
    <name type="common">Feline tapeworm</name>
    <name type="synonym">Taenia taeniaeformis</name>
    <dbReference type="NCBI Taxonomy" id="6205"/>
    <lineage>
        <taxon>Eukaryota</taxon>
        <taxon>Metazoa</taxon>
        <taxon>Spiralia</taxon>
        <taxon>Lophotrochozoa</taxon>
        <taxon>Platyhelminthes</taxon>
        <taxon>Cestoda</taxon>
        <taxon>Eucestoda</taxon>
        <taxon>Cyclophyllidea</taxon>
        <taxon>Taeniidae</taxon>
        <taxon>Hydatigera</taxon>
    </lineage>
</organism>
<dbReference type="GO" id="GO:0048471">
    <property type="term" value="C:perinuclear region of cytoplasm"/>
    <property type="evidence" value="ECO:0007669"/>
    <property type="project" value="TreeGrafter"/>
</dbReference>
<dbReference type="STRING" id="6205.A0A0R3WRQ5"/>
<evidence type="ECO:0000313" key="2">
    <source>
        <dbReference type="WBParaSite" id="TTAC_0000344501-mRNA-1"/>
    </source>
</evidence>
<accession>A0A0R3WRQ5</accession>
<sequence length="406" mass="43803">LNSVGARHLSLGLTSQRDEARKVVTKFLAVCTGQELVNPDSSRDALSDTEAFQLTFSLFFSYMPTPAEVHTLSGALQRLPPLCIRGLHLGETGLSGSALLDVTTGIRVSGHLRDLRLPTNKLTAHDIELMTPLLRYHPALQVLDLSHNGLGDEGYRLLAKALSHPSYPSNLANSSTTPSSTEPRCNLRRLYLAGTDLRPAGAKHFTTCLPALSCLSHLELSDNPNLGCQGVLALRSDLQMYTRHRLVYLGLARCGIACQGAIALAEILGDGPRALRRLDLTGNHIAEAGLLAISKSIPLCGRLVHLQGLEDNRPTQRSFTGGSGVFYPQSFDATPQNGHNGRAVPASPVVNGTSGRFSVGFALNCCLESFHEIAISTLPFYPSPVSPHIHQGSGQVEVGDRRRWSW</sequence>
<dbReference type="PANTHER" id="PTHR24113:SF15">
    <property type="entry name" value="NACHT DOMAIN-CONTAINING PROTEIN"/>
    <property type="match status" value="1"/>
</dbReference>
<dbReference type="Pfam" id="PF13516">
    <property type="entry name" value="LRR_6"/>
    <property type="match status" value="1"/>
</dbReference>
<dbReference type="InterPro" id="IPR001611">
    <property type="entry name" value="Leu-rich_rpt"/>
</dbReference>
<proteinExistence type="predicted"/>
<dbReference type="GO" id="GO:0005096">
    <property type="term" value="F:GTPase activator activity"/>
    <property type="evidence" value="ECO:0007669"/>
    <property type="project" value="InterPro"/>
</dbReference>
<dbReference type="GO" id="GO:0006913">
    <property type="term" value="P:nucleocytoplasmic transport"/>
    <property type="evidence" value="ECO:0007669"/>
    <property type="project" value="TreeGrafter"/>
</dbReference>
<dbReference type="SUPFAM" id="SSF52047">
    <property type="entry name" value="RNI-like"/>
    <property type="match status" value="1"/>
</dbReference>
<dbReference type="Pfam" id="PF26020">
    <property type="entry name" value="LRR_16"/>
    <property type="match status" value="1"/>
</dbReference>
<dbReference type="InterPro" id="IPR027038">
    <property type="entry name" value="RanGap"/>
</dbReference>
<dbReference type="WBParaSite" id="TTAC_0000344501-mRNA-1">
    <property type="protein sequence ID" value="TTAC_0000344501-mRNA-1"/>
    <property type="gene ID" value="TTAC_0000344501"/>
</dbReference>